<dbReference type="Proteomes" id="UP000305238">
    <property type="component" value="Unassembled WGS sequence"/>
</dbReference>
<comment type="caution">
    <text evidence="1">The sequence shown here is derived from an EMBL/GenBank/DDBJ whole genome shotgun (WGS) entry which is preliminary data.</text>
</comment>
<accession>A0A5S4G170</accession>
<dbReference type="Gene3D" id="3.40.1800.10">
    <property type="entry name" value="His-Me finger endonucleases"/>
    <property type="match status" value="2"/>
</dbReference>
<evidence type="ECO:0000313" key="2">
    <source>
        <dbReference type="Proteomes" id="UP000305238"/>
    </source>
</evidence>
<dbReference type="EMBL" id="VCKZ01000575">
    <property type="protein sequence ID" value="TMR26234.1"/>
    <property type="molecule type" value="Genomic_DNA"/>
</dbReference>
<dbReference type="AlphaFoldDB" id="A0A5S4G170"/>
<protein>
    <recommendedName>
        <fullName evidence="3">Recombinase</fullName>
    </recommendedName>
</protein>
<dbReference type="InterPro" id="IPR004211">
    <property type="entry name" value="Endonuclease_7"/>
</dbReference>
<dbReference type="Pfam" id="PF02945">
    <property type="entry name" value="Endonuclease_7"/>
    <property type="match status" value="2"/>
</dbReference>
<dbReference type="SUPFAM" id="SSF54060">
    <property type="entry name" value="His-Me finger endonucleases"/>
    <property type="match status" value="2"/>
</dbReference>
<proteinExistence type="predicted"/>
<name>A0A5S4G170_9ACTN</name>
<sequence>MKYCPQCEEVKSVAEFGRNRSAASGLTHYCRPCHARAVAEIRDRKHGSARNYLLKLRYGVTEQEVDQMIARQGGICVVCLRANPEHVDHSHLTGVVRGVLCFKCNGALGQFRDDPRLLGDAAEYLELRGPHASRMHAEVGSPVIDDRARRHDGFARWGARTTPNTTPRQNHLRRRYGINDGDAAWLLSVQGGMCAICWDAPAEHVDHDHVTGAVRGMACGGCNTGMGQLGDDPVSLRRAADYLLGELVRTVPAPGGRGRLSFTVPDVDPSTVAAGGWESYREADGRHRRSVWTVDDDHEGPTWLSRCLEQIMDSYASMVDERAG</sequence>
<dbReference type="InterPro" id="IPR038563">
    <property type="entry name" value="Endonuclease_7_sf"/>
</dbReference>
<evidence type="ECO:0008006" key="3">
    <source>
        <dbReference type="Google" id="ProtNLM"/>
    </source>
</evidence>
<gene>
    <name evidence="1" type="ORF">ETD96_41625</name>
</gene>
<dbReference type="InterPro" id="IPR044925">
    <property type="entry name" value="His-Me_finger_sf"/>
</dbReference>
<keyword evidence="2" id="KW-1185">Reference proteome</keyword>
<evidence type="ECO:0000313" key="1">
    <source>
        <dbReference type="EMBL" id="TMR26234.1"/>
    </source>
</evidence>
<dbReference type="OrthoDB" id="581550at2"/>
<reference evidence="1 2" key="1">
    <citation type="submission" date="2019-05" db="EMBL/GenBank/DDBJ databases">
        <title>Draft genome sequence of Actinomadura geliboluensis A8036.</title>
        <authorList>
            <person name="Saricaoglu S."/>
            <person name="Isik K."/>
        </authorList>
    </citation>
    <scope>NUCLEOTIDE SEQUENCE [LARGE SCALE GENOMIC DNA]</scope>
    <source>
        <strain evidence="1 2">A8036</strain>
    </source>
</reference>
<organism evidence="1 2">
    <name type="scientific">Actinomadura geliboluensis</name>
    <dbReference type="NCBI Taxonomy" id="882440"/>
    <lineage>
        <taxon>Bacteria</taxon>
        <taxon>Bacillati</taxon>
        <taxon>Actinomycetota</taxon>
        <taxon>Actinomycetes</taxon>
        <taxon>Streptosporangiales</taxon>
        <taxon>Thermomonosporaceae</taxon>
        <taxon>Actinomadura</taxon>
    </lineage>
</organism>